<evidence type="ECO:0000256" key="11">
    <source>
        <dbReference type="SAM" id="SignalP"/>
    </source>
</evidence>
<evidence type="ECO:0000256" key="6">
    <source>
        <dbReference type="ARBA" id="ARBA00022801"/>
    </source>
</evidence>
<dbReference type="PANTHER" id="PTHR43806:SF11">
    <property type="entry name" value="CEREVISIN-RELATED"/>
    <property type="match status" value="1"/>
</dbReference>
<dbReference type="Pfam" id="PF00082">
    <property type="entry name" value="Peptidase_S8"/>
    <property type="match status" value="1"/>
</dbReference>
<sequence length="562" mass="57808">MKHLKKSLPLAFLAAAASDIASAKQYVVEIDPSVAHSKQLLTDVLPVDAIQRSMLNGQYLVIDIPGKGLLHRSAMAAIRSQSFVKRVEEDIWVTAQAVPNDALYSRQWYHFEDAGGVSAQNAHDITQGEGSVIAVIDTGYVPHPDLDTNRLPGYDMISNSSTAGDGNGRDGNAIDEGDYTGLFSGCGSSDSSWHGAHVAGISSAVTDNGTGIAGIAPLSKFVPVRALGRCGGSLSDIADGVVWSAGLPVAGAPLNQNPADVINLSLGGTGSCTSYMQAAINQAVAAGSTVVVAAGNSSVDARGATPANCQNVITVASTGRDGTRASYSNFGSVVDIAAPGGGNGGGILSTIDRGRQGREGGTYAEYQGTSMATPVVAGVIALMRSVNKDLTPAEVETALSETARSFPGTCTGCGAGIVDATAAVLAVDNGSRSEPEAQPEPEPEPQVVNYGGSTNIAINDARRSFFFTRSGTTRVSLNDINRGSDVTISLVIRHARASDLSVRLTGTAGQQVALSVAGRQGDDYLLEGQLVSAQPGDYLLTMTDSTAGVRGSLLFFGIEQSE</sequence>
<dbReference type="OrthoDB" id="9790784at2"/>
<accession>A0A1N7JR22</accession>
<dbReference type="InterPro" id="IPR015500">
    <property type="entry name" value="Peptidase_S8_subtilisin-rel"/>
</dbReference>
<comment type="subcellular location">
    <subcellularLocation>
        <location evidence="1">Secreted</location>
    </subcellularLocation>
</comment>
<gene>
    <name evidence="13" type="ORF">SAMN05421686_102154</name>
</gene>
<dbReference type="InterPro" id="IPR036852">
    <property type="entry name" value="Peptidase_S8/S53_dom_sf"/>
</dbReference>
<dbReference type="FunFam" id="3.40.50.200:FF:000022">
    <property type="entry name" value="Extracellular protease"/>
    <property type="match status" value="1"/>
</dbReference>
<dbReference type="InterPro" id="IPR034176">
    <property type="entry name" value="Peptidases_S8_13"/>
</dbReference>
<evidence type="ECO:0000256" key="9">
    <source>
        <dbReference type="PROSITE-ProRule" id="PRU01240"/>
    </source>
</evidence>
<reference evidence="14" key="1">
    <citation type="submission" date="2017-01" db="EMBL/GenBank/DDBJ databases">
        <authorList>
            <person name="Varghese N."/>
            <person name="Submissions S."/>
        </authorList>
    </citation>
    <scope>NUCLEOTIDE SEQUENCE [LARGE SCALE GENOMIC DNA]</scope>
    <source>
        <strain evidence="14">DSM 24913</strain>
    </source>
</reference>
<organism evidence="13 14">
    <name type="scientific">Thalassolituus maritimus</name>
    <dbReference type="NCBI Taxonomy" id="484498"/>
    <lineage>
        <taxon>Bacteria</taxon>
        <taxon>Pseudomonadati</taxon>
        <taxon>Pseudomonadota</taxon>
        <taxon>Gammaproteobacteria</taxon>
        <taxon>Oceanospirillales</taxon>
        <taxon>Oceanospirillaceae</taxon>
        <taxon>Thalassolituus</taxon>
    </lineage>
</organism>
<evidence type="ECO:0000256" key="7">
    <source>
        <dbReference type="ARBA" id="ARBA00022825"/>
    </source>
</evidence>
<evidence type="ECO:0000259" key="12">
    <source>
        <dbReference type="Pfam" id="PF00082"/>
    </source>
</evidence>
<evidence type="ECO:0000256" key="10">
    <source>
        <dbReference type="SAM" id="MobiDB-lite"/>
    </source>
</evidence>
<dbReference type="InterPro" id="IPR050131">
    <property type="entry name" value="Peptidase_S8_subtilisin-like"/>
</dbReference>
<feature type="region of interest" description="Disordered" evidence="10">
    <location>
        <begin position="428"/>
        <end position="449"/>
    </location>
</feature>
<keyword evidence="5 11" id="KW-0732">Signal</keyword>
<dbReference type="AlphaFoldDB" id="A0A1N7JR22"/>
<dbReference type="RefSeq" id="WP_076514314.1">
    <property type="nucleotide sequence ID" value="NZ_FTOH01000002.1"/>
</dbReference>
<dbReference type="GO" id="GO:0005576">
    <property type="term" value="C:extracellular region"/>
    <property type="evidence" value="ECO:0007669"/>
    <property type="project" value="UniProtKB-SubCell"/>
</dbReference>
<dbReference type="GO" id="GO:0004252">
    <property type="term" value="F:serine-type endopeptidase activity"/>
    <property type="evidence" value="ECO:0007669"/>
    <property type="project" value="UniProtKB-UniRule"/>
</dbReference>
<keyword evidence="6 9" id="KW-0378">Hydrolase</keyword>
<dbReference type="GO" id="GO:0006508">
    <property type="term" value="P:proteolysis"/>
    <property type="evidence" value="ECO:0007669"/>
    <property type="project" value="UniProtKB-KW"/>
</dbReference>
<feature type="active site" description="Charge relay system" evidence="9">
    <location>
        <position position="370"/>
    </location>
</feature>
<protein>
    <submittedName>
        <fullName evidence="13">Serine protease</fullName>
    </submittedName>
</protein>
<evidence type="ECO:0000256" key="1">
    <source>
        <dbReference type="ARBA" id="ARBA00004613"/>
    </source>
</evidence>
<evidence type="ECO:0000313" key="14">
    <source>
        <dbReference type="Proteomes" id="UP000185639"/>
    </source>
</evidence>
<dbReference type="EMBL" id="FTOH01000002">
    <property type="protein sequence ID" value="SIS51711.1"/>
    <property type="molecule type" value="Genomic_DNA"/>
</dbReference>
<keyword evidence="4 9" id="KW-0645">Protease</keyword>
<dbReference type="CDD" id="cd07496">
    <property type="entry name" value="Peptidases_S8_13"/>
    <property type="match status" value="1"/>
</dbReference>
<evidence type="ECO:0000256" key="3">
    <source>
        <dbReference type="ARBA" id="ARBA00022525"/>
    </source>
</evidence>
<dbReference type="STRING" id="484498.SAMN05421686_102154"/>
<dbReference type="PANTHER" id="PTHR43806">
    <property type="entry name" value="PEPTIDASE S8"/>
    <property type="match status" value="1"/>
</dbReference>
<feature type="chain" id="PRO_5012681487" evidence="11">
    <location>
        <begin position="24"/>
        <end position="562"/>
    </location>
</feature>
<dbReference type="Gene3D" id="3.40.50.200">
    <property type="entry name" value="Peptidase S8/S53 domain"/>
    <property type="match status" value="1"/>
</dbReference>
<feature type="signal peptide" evidence="11">
    <location>
        <begin position="1"/>
        <end position="23"/>
    </location>
</feature>
<keyword evidence="14" id="KW-1185">Reference proteome</keyword>
<dbReference type="Proteomes" id="UP000185639">
    <property type="component" value="Unassembled WGS sequence"/>
</dbReference>
<dbReference type="InterPro" id="IPR000209">
    <property type="entry name" value="Peptidase_S8/S53_dom"/>
</dbReference>
<evidence type="ECO:0000313" key="13">
    <source>
        <dbReference type="EMBL" id="SIS51711.1"/>
    </source>
</evidence>
<name>A0A1N7JR22_9GAMM</name>
<feature type="active site" description="Charge relay system" evidence="9">
    <location>
        <position position="194"/>
    </location>
</feature>
<keyword evidence="7 9" id="KW-0720">Serine protease</keyword>
<evidence type="ECO:0000256" key="5">
    <source>
        <dbReference type="ARBA" id="ARBA00022729"/>
    </source>
</evidence>
<dbReference type="PROSITE" id="PS00138">
    <property type="entry name" value="SUBTILASE_SER"/>
    <property type="match status" value="1"/>
</dbReference>
<comment type="similarity">
    <text evidence="2 9">Belongs to the peptidase S8 family.</text>
</comment>
<evidence type="ECO:0000256" key="2">
    <source>
        <dbReference type="ARBA" id="ARBA00011073"/>
    </source>
</evidence>
<evidence type="ECO:0000256" key="4">
    <source>
        <dbReference type="ARBA" id="ARBA00022670"/>
    </source>
</evidence>
<keyword evidence="3" id="KW-0964">Secreted</keyword>
<dbReference type="InterPro" id="IPR023828">
    <property type="entry name" value="Peptidase_S8_Ser-AS"/>
</dbReference>
<evidence type="ECO:0000256" key="8">
    <source>
        <dbReference type="ARBA" id="ARBA00023145"/>
    </source>
</evidence>
<keyword evidence="8" id="KW-0865">Zymogen</keyword>
<dbReference type="PRINTS" id="PR00723">
    <property type="entry name" value="SUBTILISIN"/>
</dbReference>
<feature type="active site" description="Charge relay system" evidence="9">
    <location>
        <position position="137"/>
    </location>
</feature>
<feature type="domain" description="Peptidase S8/S53" evidence="12">
    <location>
        <begin position="128"/>
        <end position="416"/>
    </location>
</feature>
<proteinExistence type="inferred from homology"/>
<dbReference type="PROSITE" id="PS51892">
    <property type="entry name" value="SUBTILASE"/>
    <property type="match status" value="1"/>
</dbReference>
<dbReference type="SUPFAM" id="SSF52743">
    <property type="entry name" value="Subtilisin-like"/>
    <property type="match status" value="1"/>
</dbReference>